<feature type="region of interest" description="Disordered" evidence="1">
    <location>
        <begin position="362"/>
        <end position="423"/>
    </location>
</feature>
<gene>
    <name evidence="2" type="ORF">CFIO01_05166</name>
</gene>
<dbReference type="OrthoDB" id="4202871at2759"/>
<sequence length="850" mass="94821">MLLRPMAILQENGRQTASTRENAERTEQEGTYSRRSMFGIHTQIQPFFIHTLTSTLIAPAHIIPDPVQFHIGLAYTIHYGELTRPDRLHQSEALLLLPLLSTLCLIHPTFPPSCIALPPYLRQVNQQGTSLRRTSRRPAEEGHLCRNTEATAVKGVRPTYLTLMLSMPSLVTVNNNVSLLSITIAPSTYVATLTLSFVFVYLYIVQISWKPTLLPNISYFKRTSRTTKTAEAAVEPPPLPPPPTYKALPAPPAPEASGALVRRSNRHSSQYYQHEYDDGYETFDDVRSSRSFRRLLGRLRADDPATGQEGSAGHDAESDLGPDPENSVSVGGYSPPAWRRLGNGSRDSGFWRRSDDLLGAFSPQLHGHHQGFGGFKSRESSPEYDSDGDEGESVLRRAMRTRLPTGSMSPDKARSPSPEPKMEDRTIKLEDIPWKETSPSEGTLNQDNYIRFALRAEVQQRTEPIEALVHFFRSKWRFLTHSWSSTILSILVAVLAITATRNLFQPAAQQPVPDLVKVAGIARSFEPLIYFSENGASQVGDLQATGVAVWDLGESVRSSNMTSAPIIVKELDDLSESLKTLAVELTKFFANVDGDIDGILIVMDWARRELSQVQHLPSSPFTAAFDNIHNLLSEAGVLEDGFGSPTRLGSLSRYIFGMSNPQRTRLTLQRTFNEFLTVLEDAINSELQHSLALFALFEAIDHQFLNLARTVVREASAQDDLHADSLSSLWTRILGANAAEVAKYERNRLLLQNVREKTVRNKSILVEHNGKLMALKANLENLRRKLVSPLVRSVNSSTLTLEDQIRGLEDVGGYLEGVRTRQKGKLMEMLYGSVGNSRRLIEERTYGRTA</sequence>
<proteinExistence type="predicted"/>
<dbReference type="EMBL" id="JARH01000934">
    <property type="protein sequence ID" value="EXF75022.1"/>
    <property type="molecule type" value="Genomic_DNA"/>
</dbReference>
<feature type="compositionally biased region" description="Acidic residues" evidence="1">
    <location>
        <begin position="382"/>
        <end position="392"/>
    </location>
</feature>
<feature type="region of interest" description="Disordered" evidence="1">
    <location>
        <begin position="228"/>
        <end position="264"/>
    </location>
</feature>
<protein>
    <submittedName>
        <fullName evidence="2">Uncharacterized protein</fullName>
    </submittedName>
</protein>
<reference evidence="2 3" key="1">
    <citation type="submission" date="2014-02" db="EMBL/GenBank/DDBJ databases">
        <title>The genome sequence of Colletotrichum fioriniae PJ7.</title>
        <authorList>
            <person name="Baroncelli R."/>
            <person name="Thon M.R."/>
        </authorList>
    </citation>
    <scope>NUCLEOTIDE SEQUENCE [LARGE SCALE GENOMIC DNA]</scope>
    <source>
        <strain evidence="2 3">PJ7</strain>
    </source>
</reference>
<organism evidence="2 3">
    <name type="scientific">Colletotrichum fioriniae PJ7</name>
    <dbReference type="NCBI Taxonomy" id="1445577"/>
    <lineage>
        <taxon>Eukaryota</taxon>
        <taxon>Fungi</taxon>
        <taxon>Dikarya</taxon>
        <taxon>Ascomycota</taxon>
        <taxon>Pezizomycotina</taxon>
        <taxon>Sordariomycetes</taxon>
        <taxon>Hypocreomycetidae</taxon>
        <taxon>Glomerellales</taxon>
        <taxon>Glomerellaceae</taxon>
        <taxon>Colletotrichum</taxon>
        <taxon>Colletotrichum acutatum species complex</taxon>
    </lineage>
</organism>
<name>A0A010Q5A2_9PEZI</name>
<feature type="compositionally biased region" description="Pro residues" evidence="1">
    <location>
        <begin position="235"/>
        <end position="254"/>
    </location>
</feature>
<evidence type="ECO:0000256" key="1">
    <source>
        <dbReference type="SAM" id="MobiDB-lite"/>
    </source>
</evidence>
<dbReference type="Proteomes" id="UP000020467">
    <property type="component" value="Unassembled WGS sequence"/>
</dbReference>
<feature type="region of interest" description="Disordered" evidence="1">
    <location>
        <begin position="299"/>
        <end position="345"/>
    </location>
</feature>
<keyword evidence="3" id="KW-1185">Reference proteome</keyword>
<dbReference type="KEGG" id="cfj:CFIO01_05166"/>
<accession>A0A010Q5A2</accession>
<evidence type="ECO:0000313" key="2">
    <source>
        <dbReference type="EMBL" id="EXF75022.1"/>
    </source>
</evidence>
<dbReference type="AlphaFoldDB" id="A0A010Q5A2"/>
<evidence type="ECO:0000313" key="3">
    <source>
        <dbReference type="Proteomes" id="UP000020467"/>
    </source>
</evidence>
<feature type="region of interest" description="Disordered" evidence="1">
    <location>
        <begin position="12"/>
        <end position="31"/>
    </location>
</feature>
<dbReference type="STRING" id="1445577.A0A010Q5A2"/>
<dbReference type="HOGENOM" id="CLU_011243_2_0_1"/>
<dbReference type="eggNOG" id="ENOG502SKYR">
    <property type="taxonomic scope" value="Eukaryota"/>
</dbReference>
<comment type="caution">
    <text evidence="2">The sequence shown here is derived from an EMBL/GenBank/DDBJ whole genome shotgun (WGS) entry which is preliminary data.</text>
</comment>